<sequence length="84" mass="9366">MHVTERERERSIGKWKERAEEKASSVLITEISDKLGTETESSLPKADLGYSIAEVMKGGGKRDSGGRKRKRTKRTRLADDGMDG</sequence>
<evidence type="ECO:0000256" key="1">
    <source>
        <dbReference type="SAM" id="MobiDB-lite"/>
    </source>
</evidence>
<evidence type="ECO:0000313" key="2">
    <source>
        <dbReference type="EMBL" id="KAK4757714.1"/>
    </source>
</evidence>
<reference evidence="2 3" key="1">
    <citation type="journal article" date="2023" name="Hortic Res">
        <title>Pangenome of water caltrop reveals structural variations and asymmetric subgenome divergence after allopolyploidization.</title>
        <authorList>
            <person name="Zhang X."/>
            <person name="Chen Y."/>
            <person name="Wang L."/>
            <person name="Yuan Y."/>
            <person name="Fang M."/>
            <person name="Shi L."/>
            <person name="Lu R."/>
            <person name="Comes H.P."/>
            <person name="Ma Y."/>
            <person name="Chen Y."/>
            <person name="Huang G."/>
            <person name="Zhou Y."/>
            <person name="Zheng Z."/>
            <person name="Qiu Y."/>
        </authorList>
    </citation>
    <scope>NUCLEOTIDE SEQUENCE [LARGE SCALE GENOMIC DNA]</scope>
    <source>
        <tissue evidence="2">Roots</tissue>
    </source>
</reference>
<dbReference type="EMBL" id="JAXIOK010000012">
    <property type="protein sequence ID" value="KAK4757714.1"/>
    <property type="molecule type" value="Genomic_DNA"/>
</dbReference>
<name>A0AAN7Q247_9MYRT</name>
<feature type="region of interest" description="Disordered" evidence="1">
    <location>
        <begin position="57"/>
        <end position="84"/>
    </location>
</feature>
<protein>
    <submittedName>
        <fullName evidence="2">Uncharacterized protein</fullName>
    </submittedName>
</protein>
<keyword evidence="3" id="KW-1185">Reference proteome</keyword>
<accession>A0AAN7Q247</accession>
<gene>
    <name evidence="2" type="ORF">SAY87_019015</name>
</gene>
<evidence type="ECO:0000313" key="3">
    <source>
        <dbReference type="Proteomes" id="UP001345219"/>
    </source>
</evidence>
<dbReference type="AlphaFoldDB" id="A0AAN7Q247"/>
<dbReference type="Proteomes" id="UP001345219">
    <property type="component" value="Chromosome 15"/>
</dbReference>
<proteinExistence type="predicted"/>
<organism evidence="2 3">
    <name type="scientific">Trapa incisa</name>
    <dbReference type="NCBI Taxonomy" id="236973"/>
    <lineage>
        <taxon>Eukaryota</taxon>
        <taxon>Viridiplantae</taxon>
        <taxon>Streptophyta</taxon>
        <taxon>Embryophyta</taxon>
        <taxon>Tracheophyta</taxon>
        <taxon>Spermatophyta</taxon>
        <taxon>Magnoliopsida</taxon>
        <taxon>eudicotyledons</taxon>
        <taxon>Gunneridae</taxon>
        <taxon>Pentapetalae</taxon>
        <taxon>rosids</taxon>
        <taxon>malvids</taxon>
        <taxon>Myrtales</taxon>
        <taxon>Lythraceae</taxon>
        <taxon>Trapa</taxon>
    </lineage>
</organism>
<comment type="caution">
    <text evidence="2">The sequence shown here is derived from an EMBL/GenBank/DDBJ whole genome shotgun (WGS) entry which is preliminary data.</text>
</comment>